<reference evidence="2 3" key="1">
    <citation type="submission" date="2020-03" db="EMBL/GenBank/DDBJ databases">
        <title>Dissostichus mawsoni Genome sequencing and assembly.</title>
        <authorList>
            <person name="Park H."/>
        </authorList>
    </citation>
    <scope>NUCLEOTIDE SEQUENCE [LARGE SCALE GENOMIC DNA]</scope>
    <source>
        <strain evidence="2">DM0001</strain>
        <tissue evidence="2">Muscle</tissue>
    </source>
</reference>
<keyword evidence="1" id="KW-0472">Membrane</keyword>
<feature type="transmembrane region" description="Helical" evidence="1">
    <location>
        <begin position="20"/>
        <end position="46"/>
    </location>
</feature>
<proteinExistence type="predicted"/>
<keyword evidence="1" id="KW-1133">Transmembrane helix</keyword>
<sequence length="82" mass="9096">MVFVLATLSKKEKSATSRGLSVCLVKMCVFSVGLIIMVSAVITWVLGVQCEDQHKRSRRTDKELKLHHLLDPESGLELRAGT</sequence>
<dbReference type="AlphaFoldDB" id="A0A7J5Z8C7"/>
<dbReference type="Proteomes" id="UP000518266">
    <property type="component" value="Unassembled WGS sequence"/>
</dbReference>
<evidence type="ECO:0000313" key="3">
    <source>
        <dbReference type="Proteomes" id="UP000518266"/>
    </source>
</evidence>
<keyword evidence="1" id="KW-0812">Transmembrane</keyword>
<evidence type="ECO:0000313" key="2">
    <source>
        <dbReference type="EMBL" id="KAF3857916.1"/>
    </source>
</evidence>
<evidence type="ECO:0000256" key="1">
    <source>
        <dbReference type="SAM" id="Phobius"/>
    </source>
</evidence>
<dbReference type="EMBL" id="JAAKFY010000004">
    <property type="protein sequence ID" value="KAF3857916.1"/>
    <property type="molecule type" value="Genomic_DNA"/>
</dbReference>
<accession>A0A7J5Z8C7</accession>
<organism evidence="2 3">
    <name type="scientific">Dissostichus mawsoni</name>
    <name type="common">Antarctic cod</name>
    <dbReference type="NCBI Taxonomy" id="36200"/>
    <lineage>
        <taxon>Eukaryota</taxon>
        <taxon>Metazoa</taxon>
        <taxon>Chordata</taxon>
        <taxon>Craniata</taxon>
        <taxon>Vertebrata</taxon>
        <taxon>Euteleostomi</taxon>
        <taxon>Actinopterygii</taxon>
        <taxon>Neopterygii</taxon>
        <taxon>Teleostei</taxon>
        <taxon>Neoteleostei</taxon>
        <taxon>Acanthomorphata</taxon>
        <taxon>Eupercaria</taxon>
        <taxon>Perciformes</taxon>
        <taxon>Notothenioidei</taxon>
        <taxon>Nototheniidae</taxon>
        <taxon>Dissostichus</taxon>
    </lineage>
</organism>
<protein>
    <submittedName>
        <fullName evidence="2">Uncharacterized protein</fullName>
    </submittedName>
</protein>
<gene>
    <name evidence="2" type="ORF">F7725_011117</name>
</gene>
<dbReference type="OrthoDB" id="8955135at2759"/>
<comment type="caution">
    <text evidence="2">The sequence shown here is derived from an EMBL/GenBank/DDBJ whole genome shotgun (WGS) entry which is preliminary data.</text>
</comment>
<keyword evidence="3" id="KW-1185">Reference proteome</keyword>
<name>A0A7J5Z8C7_DISMA</name>